<dbReference type="SMART" id="SM00490">
    <property type="entry name" value="HELICc"/>
    <property type="match status" value="1"/>
</dbReference>
<dbReference type="InterPro" id="IPR056890">
    <property type="entry name" value="UBA_DHX29-like"/>
</dbReference>
<dbReference type="EC" id="3.6.4.13" evidence="11"/>
<dbReference type="Pfam" id="PF21010">
    <property type="entry name" value="HA2_C"/>
    <property type="match status" value="1"/>
</dbReference>
<dbReference type="SUPFAM" id="SSF54768">
    <property type="entry name" value="dsRNA-binding domain-like"/>
    <property type="match status" value="1"/>
</dbReference>
<dbReference type="InterPro" id="IPR009060">
    <property type="entry name" value="UBA-like_sf"/>
</dbReference>
<dbReference type="SUPFAM" id="SSF52540">
    <property type="entry name" value="P-loop containing nucleoside triphosphate hydrolases"/>
    <property type="match status" value="1"/>
</dbReference>
<evidence type="ECO:0000259" key="9">
    <source>
        <dbReference type="PROSITE" id="PS51192"/>
    </source>
</evidence>
<dbReference type="InterPro" id="IPR014001">
    <property type="entry name" value="Helicase_ATP-bd"/>
</dbReference>
<protein>
    <submittedName>
        <fullName evidence="11">Helicase</fullName>
        <ecNumber evidence="11">3.6.4.13</ecNumber>
    </submittedName>
</protein>
<dbReference type="SMART" id="SM00847">
    <property type="entry name" value="HA2"/>
    <property type="match status" value="1"/>
</dbReference>
<evidence type="ECO:0000313" key="12">
    <source>
        <dbReference type="Proteomes" id="UP001151582"/>
    </source>
</evidence>
<evidence type="ECO:0000256" key="2">
    <source>
        <dbReference type="ARBA" id="ARBA00022801"/>
    </source>
</evidence>
<evidence type="ECO:0000313" key="11">
    <source>
        <dbReference type="EMBL" id="KAJ1980013.1"/>
    </source>
</evidence>
<evidence type="ECO:0000256" key="3">
    <source>
        <dbReference type="ARBA" id="ARBA00022806"/>
    </source>
</evidence>
<keyword evidence="3 11" id="KW-0347">Helicase</keyword>
<dbReference type="GO" id="GO:1990904">
    <property type="term" value="C:ribonucleoprotein complex"/>
    <property type="evidence" value="ECO:0007669"/>
    <property type="project" value="UniProtKB-ARBA"/>
</dbReference>
<dbReference type="SUPFAM" id="SSF54495">
    <property type="entry name" value="UBC-like"/>
    <property type="match status" value="1"/>
</dbReference>
<keyword evidence="1" id="KW-0547">Nucleotide-binding</keyword>
<keyword evidence="2 11" id="KW-0378">Hydrolase</keyword>
<dbReference type="InterPro" id="IPR006575">
    <property type="entry name" value="RWD_dom"/>
</dbReference>
<dbReference type="FunFam" id="3.40.50.300:FF:000526">
    <property type="entry name" value="DExH-box ATP-dependent RNA helicase DExH3"/>
    <property type="match status" value="1"/>
</dbReference>
<dbReference type="Pfam" id="PF00271">
    <property type="entry name" value="Helicase_C"/>
    <property type="match status" value="1"/>
</dbReference>
<dbReference type="GO" id="GO:0003724">
    <property type="term" value="F:RNA helicase activity"/>
    <property type="evidence" value="ECO:0007669"/>
    <property type="project" value="UniProtKB-EC"/>
</dbReference>
<dbReference type="Gene3D" id="3.40.50.300">
    <property type="entry name" value="P-loop containing nucleotide triphosphate hydrolases"/>
    <property type="match status" value="2"/>
</dbReference>
<evidence type="ECO:0000256" key="5">
    <source>
        <dbReference type="ARBA" id="ARBA00022884"/>
    </source>
</evidence>
<dbReference type="PANTHER" id="PTHR18934:SF267">
    <property type="entry name" value="ATP-DEPENDENT RNA HELICASE YLR419W-RELATED"/>
    <property type="match status" value="1"/>
</dbReference>
<proteinExistence type="inferred from homology"/>
<evidence type="ECO:0000256" key="1">
    <source>
        <dbReference type="ARBA" id="ARBA00022741"/>
    </source>
</evidence>
<keyword evidence="4" id="KW-0067">ATP-binding</keyword>
<evidence type="ECO:0000256" key="7">
    <source>
        <dbReference type="SAM" id="MobiDB-lite"/>
    </source>
</evidence>
<dbReference type="Gene3D" id="1.20.120.1080">
    <property type="match status" value="1"/>
</dbReference>
<dbReference type="GO" id="GO:0003723">
    <property type="term" value="F:RNA binding"/>
    <property type="evidence" value="ECO:0007669"/>
    <property type="project" value="UniProtKB-KW"/>
</dbReference>
<feature type="region of interest" description="Disordered" evidence="7">
    <location>
        <begin position="176"/>
        <end position="222"/>
    </location>
</feature>
<dbReference type="PROSITE" id="PS51194">
    <property type="entry name" value="HELICASE_CTER"/>
    <property type="match status" value="1"/>
</dbReference>
<dbReference type="CDD" id="cd17917">
    <property type="entry name" value="DEXHc_RHA-like"/>
    <property type="match status" value="1"/>
</dbReference>
<dbReference type="Proteomes" id="UP001151582">
    <property type="component" value="Unassembled WGS sequence"/>
</dbReference>
<feature type="region of interest" description="Disordered" evidence="7">
    <location>
        <begin position="1"/>
        <end position="45"/>
    </location>
</feature>
<dbReference type="SMART" id="SM00487">
    <property type="entry name" value="DEXDc"/>
    <property type="match status" value="1"/>
</dbReference>
<dbReference type="InterPro" id="IPR056328">
    <property type="entry name" value="DSRM_DHX29"/>
</dbReference>
<comment type="caution">
    <text evidence="11">The sequence shown here is derived from an EMBL/GenBank/DDBJ whole genome shotgun (WGS) entry which is preliminary data.</text>
</comment>
<gene>
    <name evidence="11" type="primary">ucp12</name>
    <name evidence="11" type="ORF">H4R34_002608</name>
</gene>
<dbReference type="InterPro" id="IPR007502">
    <property type="entry name" value="Helicase-assoc_dom"/>
</dbReference>
<dbReference type="InterPro" id="IPR027417">
    <property type="entry name" value="P-loop_NTPase"/>
</dbReference>
<evidence type="ECO:0000259" key="10">
    <source>
        <dbReference type="PROSITE" id="PS51194"/>
    </source>
</evidence>
<feature type="compositionally biased region" description="Low complexity" evidence="7">
    <location>
        <begin position="22"/>
        <end position="42"/>
    </location>
</feature>
<dbReference type="PANTHER" id="PTHR18934">
    <property type="entry name" value="ATP-DEPENDENT RNA HELICASE"/>
    <property type="match status" value="1"/>
</dbReference>
<dbReference type="PROSITE" id="PS51192">
    <property type="entry name" value="HELICASE_ATP_BIND_1"/>
    <property type="match status" value="1"/>
</dbReference>
<dbReference type="Pfam" id="PF26026">
    <property type="entry name" value="RNA_hel_CTD"/>
    <property type="match status" value="1"/>
</dbReference>
<dbReference type="InterPro" id="IPR001650">
    <property type="entry name" value="Helicase_C-like"/>
</dbReference>
<dbReference type="GO" id="GO:0005524">
    <property type="term" value="F:ATP binding"/>
    <property type="evidence" value="ECO:0007669"/>
    <property type="project" value="UniProtKB-KW"/>
</dbReference>
<feature type="domain" description="Helicase ATP-binding" evidence="9">
    <location>
        <begin position="600"/>
        <end position="778"/>
    </location>
</feature>
<dbReference type="Pfam" id="PF05773">
    <property type="entry name" value="RWD"/>
    <property type="match status" value="1"/>
</dbReference>
<name>A0A9W8B953_9FUNG</name>
<organism evidence="11 12">
    <name type="scientific">Dimargaris verticillata</name>
    <dbReference type="NCBI Taxonomy" id="2761393"/>
    <lineage>
        <taxon>Eukaryota</taxon>
        <taxon>Fungi</taxon>
        <taxon>Fungi incertae sedis</taxon>
        <taxon>Zoopagomycota</taxon>
        <taxon>Kickxellomycotina</taxon>
        <taxon>Dimargaritomycetes</taxon>
        <taxon>Dimargaritales</taxon>
        <taxon>Dimargaritaceae</taxon>
        <taxon>Dimargaris</taxon>
    </lineage>
</organism>
<dbReference type="InterPro" id="IPR002464">
    <property type="entry name" value="DNA/RNA_helicase_DEAH_CS"/>
</dbReference>
<feature type="domain" description="Helicase C-terminal" evidence="10">
    <location>
        <begin position="880"/>
        <end position="1047"/>
    </location>
</feature>
<dbReference type="Gene3D" id="3.30.160.20">
    <property type="match status" value="1"/>
</dbReference>
<dbReference type="Pfam" id="PF07717">
    <property type="entry name" value="OB_NTP_bind"/>
    <property type="match status" value="1"/>
</dbReference>
<dbReference type="Gene3D" id="3.10.110.10">
    <property type="entry name" value="Ubiquitin Conjugating Enzyme"/>
    <property type="match status" value="1"/>
</dbReference>
<dbReference type="Pfam" id="PF24899">
    <property type="entry name" value="UBA_DHX29"/>
    <property type="match status" value="1"/>
</dbReference>
<dbReference type="EMBL" id="JANBQB010000188">
    <property type="protein sequence ID" value="KAJ1980013.1"/>
    <property type="molecule type" value="Genomic_DNA"/>
</dbReference>
<sequence>MGKRTKTSAKPTKGASAPPPAANSSKQATTATTPSQTTQSTKDLFKGWTGKTPVALLHEHCRKQGWSQPTFETKRNAKGYYSVVCLSRVDKKTGDVTHLRWRPADHKVYEANNEARHMAATYALHRCANHTPLHRVLPPTHRDYWHQLEQGRTDTIKTKKHMEWLYAADPFAAHNQQQKLAQEQRAKLHSSMAEPTGGSGGGARQSASPSAFSTPKPGKWPVAHMSAANRDRIESLVRQYAPASDDVATSESTHQVTPPPTNVTQLTKALEKLGFRRSHVKEALAHCHTEQTAIDWLCLHVPEADLPCHFLDSAYRSSAIVNQPTTALTPRGKDIVSRLIAAGFPRHLLMARLNGPEVNMVTMAYQLVRELARQSPAALTSSLNTDCAESLAEERTALESIYGDQFRDLGPGHVAIDVEIAMGADISRSLAKGGSSFSPGDIPASFEVYLPTGLDYPMSSPAFVFYCQLLPAYLCLYATQQLNQQVDTLFAGDLMIFSVVEYAREQVAQWLGDTPSLTELTAMLAVQSHSVHSEPVGSKGPPTPPSLHGSRPRNSAPVNHTKARLQYVKDYQQVQRKLPFQRLYERRTMLPSWQHRAQVLSALSQHQVMVISGATGCGKTTQIPQFILDHYMELLVAANDQLSKSSPSKLGKIVCTQPRRLSAIGVAQRVADERCETLGRSVGYAVRGQSAMERSTWLQFCTTGVLLRMLLADPSLADVGCVIVDEVHERSVDSDLLLIILRNLLPRRSDLRVILMSATLQSQRFQSYFSTSMVIDIPGVTFSVRQTYPEDLFLLTKGQSPTDAKGVPLPSEPAYESNGEATTAAVLSNRDRQKYGPYLKQNLSMAAARALHQLDQSSTRGVIDFAWIGRIVRSLSGPGAPKDTAGAILIFLPGAAEIRQCIDTLQRDIVTALGVKHDIYPLHANLSAQEQARVFAPPSTINGRKIIVATNVAETSITIDDVSVVIDAGRVKVTQYDAATDMSRLVNMWASQAATRQRQGRAGRTRPGVCYKLFTRHAEQTLLPAYQTPELLRTSLAQLCLQVKALGQTDVAHFLSQALDPPPLANIGTAIQKLEAMSLAIPGVSGSLSTLGRHVASVPVDLHVGKMLVFAALFRCVDPILTIAALIATGSSVYSVSHEQRDALQAMRRQFASTQSDLLTDALIVQGWEKLRGASKHQPSSKDGIPSSHNHDVKSYIRMHFLSPKPLHEILVQKRALFTALQSIGFVPSGASTWQDAELNTHASQLNLVKAIVLAGLYPNVAHIRPPTQKFERTGAGTVALEAEAKQLRYYTADAERAFLHPSSVLFHANKIPSQLVAYFAKFFAATASKVYLRDVSVVGVYALLFFGGQIDIDHQRQLIHVGPWLCIQAWPRIEVLVELLRRIVDELLQQKIDDPSVDITAHPVLYVIIDLLQREGL</sequence>
<evidence type="ECO:0000256" key="4">
    <source>
        <dbReference type="ARBA" id="ARBA00022840"/>
    </source>
</evidence>
<dbReference type="CDD" id="cd18791">
    <property type="entry name" value="SF2_C_RHA"/>
    <property type="match status" value="1"/>
</dbReference>
<dbReference type="OrthoDB" id="5600252at2759"/>
<accession>A0A9W8B953</accession>
<dbReference type="PROSITE" id="PS00690">
    <property type="entry name" value="DEAH_ATP_HELICASE"/>
    <property type="match status" value="1"/>
</dbReference>
<reference evidence="11" key="1">
    <citation type="submission" date="2022-07" db="EMBL/GenBank/DDBJ databases">
        <title>Phylogenomic reconstructions and comparative analyses of Kickxellomycotina fungi.</title>
        <authorList>
            <person name="Reynolds N.K."/>
            <person name="Stajich J.E."/>
            <person name="Barry K."/>
            <person name="Grigoriev I.V."/>
            <person name="Crous P."/>
            <person name="Smith M.E."/>
        </authorList>
    </citation>
    <scope>NUCLEOTIDE SEQUENCE</scope>
    <source>
        <strain evidence="11">RSA 567</strain>
    </source>
</reference>
<feature type="domain" description="RWD" evidence="8">
    <location>
        <begin position="393"/>
        <end position="510"/>
    </location>
</feature>
<evidence type="ECO:0000256" key="6">
    <source>
        <dbReference type="ARBA" id="ARBA00060772"/>
    </source>
</evidence>
<dbReference type="Pfam" id="PF00270">
    <property type="entry name" value="DEAD"/>
    <property type="match status" value="1"/>
</dbReference>
<dbReference type="PROSITE" id="PS50908">
    <property type="entry name" value="RWD"/>
    <property type="match status" value="1"/>
</dbReference>
<comment type="similarity">
    <text evidence="6">Belongs to the DExH box helicase family.</text>
</comment>
<dbReference type="InterPro" id="IPR016135">
    <property type="entry name" value="UBQ-conjugating_enzyme/RWD"/>
</dbReference>
<dbReference type="GO" id="GO:0016787">
    <property type="term" value="F:hydrolase activity"/>
    <property type="evidence" value="ECO:0007669"/>
    <property type="project" value="UniProtKB-KW"/>
</dbReference>
<dbReference type="SUPFAM" id="SSF46934">
    <property type="entry name" value="UBA-like"/>
    <property type="match status" value="1"/>
</dbReference>
<dbReference type="InterPro" id="IPR011545">
    <property type="entry name" value="DEAD/DEAH_box_helicase_dom"/>
</dbReference>
<dbReference type="InterPro" id="IPR011709">
    <property type="entry name" value="DEAD-box_helicase_OB_fold"/>
</dbReference>
<feature type="region of interest" description="Disordered" evidence="7">
    <location>
        <begin position="531"/>
        <end position="559"/>
    </location>
</feature>
<evidence type="ECO:0000259" key="8">
    <source>
        <dbReference type="PROSITE" id="PS50908"/>
    </source>
</evidence>
<keyword evidence="5" id="KW-0694">RNA-binding</keyword>
<dbReference type="InterPro" id="IPR059023">
    <property type="entry name" value="RNA_hel_CTD"/>
</dbReference>
<dbReference type="Pfam" id="PF24385">
    <property type="entry name" value="DSRM_DHX29"/>
    <property type="match status" value="1"/>
</dbReference>
<keyword evidence="12" id="KW-1185">Reference proteome</keyword>